<dbReference type="EMBL" id="CP097160">
    <property type="protein sequence ID" value="UQN15092.1"/>
    <property type="molecule type" value="Genomic_DNA"/>
</dbReference>
<organism evidence="1">
    <name type="scientific">Gulosibacter sediminis</name>
    <dbReference type="NCBI Taxonomy" id="1729695"/>
    <lineage>
        <taxon>Bacteria</taxon>
        <taxon>Bacillati</taxon>
        <taxon>Actinomycetota</taxon>
        <taxon>Actinomycetes</taxon>
        <taxon>Micrococcales</taxon>
        <taxon>Microbacteriaceae</taxon>
        <taxon>Gulosibacter</taxon>
    </lineage>
</organism>
<dbReference type="Pfam" id="PF19786">
    <property type="entry name" value="DUF6270"/>
    <property type="match status" value="1"/>
</dbReference>
<name>A0ABY4MXD6_9MICO</name>
<accession>A0ABY4MXD6</accession>
<gene>
    <name evidence="1" type="ORF">M3M28_01080</name>
</gene>
<reference evidence="1" key="1">
    <citation type="submission" date="2022-05" db="EMBL/GenBank/DDBJ databases">
        <title>Complete genome sequence of toluene-degrading Gulosibacter sediminis strain ACHW.36C.</title>
        <authorList>
            <person name="Wai A.C."/>
            <person name="Lai G.K."/>
            <person name="Griffin S.D."/>
            <person name="Leung F.C."/>
        </authorList>
    </citation>
    <scope>NUCLEOTIDE SEQUENCE [LARGE SCALE GENOMIC DNA]</scope>
    <source>
        <strain evidence="1">ACHW.36C</strain>
    </source>
</reference>
<evidence type="ECO:0000313" key="1">
    <source>
        <dbReference type="EMBL" id="UQN15092.1"/>
    </source>
</evidence>
<dbReference type="InterPro" id="IPR046237">
    <property type="entry name" value="DUF6270"/>
</dbReference>
<sequence>MATGRFQVLNYVARQSWVSALSDPTTQPQQEIQLKSKFQQRMVEADLASSALREIFDNAEDAEILLLDLVDERVGLVPTETGYVTNSYELRNSGWNNEIATGDTIDFGTDEHFELWVNAADRLRNWLDESGLLERSVVIRTQYAERSAQGDLLEEKMRRSPREWNELFSRYYDHLLRINMPIVSADPALMLADRQHAWGLEAFHYVDKYYTYLADCIENRT</sequence>
<proteinExistence type="predicted"/>
<protein>
    <submittedName>
        <fullName evidence="1">DUF6270 domain-containing protein</fullName>
    </submittedName>
</protein>